<reference evidence="4 5" key="1">
    <citation type="submission" date="2021-03" db="EMBL/GenBank/DDBJ databases">
        <authorList>
            <person name="Shang D.-D."/>
            <person name="Du Z.-J."/>
            <person name="Chen G.-J."/>
        </authorList>
    </citation>
    <scope>NUCLEOTIDE SEQUENCE [LARGE SCALE GENOMIC DNA]</scope>
    <source>
        <strain evidence="4 5">F2608</strain>
    </source>
</reference>
<dbReference type="InterPro" id="IPR013783">
    <property type="entry name" value="Ig-like_fold"/>
</dbReference>
<feature type="compositionally biased region" description="Polar residues" evidence="1">
    <location>
        <begin position="333"/>
        <end position="343"/>
    </location>
</feature>
<dbReference type="InterPro" id="IPR010221">
    <property type="entry name" value="VCBS_dom"/>
</dbReference>
<feature type="domain" description="Bacterial Ig-like" evidence="3">
    <location>
        <begin position="1203"/>
        <end position="1288"/>
    </location>
</feature>
<feature type="region of interest" description="Disordered" evidence="1">
    <location>
        <begin position="690"/>
        <end position="709"/>
    </location>
</feature>
<dbReference type="InterPro" id="IPR055014">
    <property type="entry name" value="BapA_Bap-like_C"/>
</dbReference>
<comment type="caution">
    <text evidence="4">The sequence shown here is derived from an EMBL/GenBank/DDBJ whole genome shotgun (WGS) entry which is preliminary data.</text>
</comment>
<feature type="domain" description="Bacterial Ig-like" evidence="3">
    <location>
        <begin position="1085"/>
        <end position="1167"/>
    </location>
</feature>
<feature type="domain" description="Bacterial Ig" evidence="2">
    <location>
        <begin position="864"/>
        <end position="946"/>
    </location>
</feature>
<dbReference type="InterPro" id="IPR019960">
    <property type="entry name" value="T1SS_VCA0849"/>
</dbReference>
<gene>
    <name evidence="4" type="ORF">J3491_10770</name>
</gene>
<evidence type="ECO:0000313" key="4">
    <source>
        <dbReference type="EMBL" id="MBO1517809.1"/>
    </source>
</evidence>
<proteinExistence type="predicted"/>
<dbReference type="NCBIfam" id="TIGR01965">
    <property type="entry name" value="VCBS_repeat"/>
    <property type="match status" value="2"/>
</dbReference>
<accession>A0AAW4IR08</accession>
<evidence type="ECO:0000259" key="2">
    <source>
        <dbReference type="Pfam" id="PF17936"/>
    </source>
</evidence>
<feature type="domain" description="Bacterial Ig" evidence="2">
    <location>
        <begin position="350"/>
        <end position="431"/>
    </location>
</feature>
<dbReference type="NCBIfam" id="TIGR03661">
    <property type="entry name" value="T1SS_VCA0849"/>
    <property type="match status" value="1"/>
</dbReference>
<keyword evidence="5" id="KW-1185">Reference proteome</keyword>
<protein>
    <submittedName>
        <fullName evidence="4">Ig-like domain-containing protein</fullName>
    </submittedName>
</protein>
<dbReference type="Gene3D" id="2.60.40.10">
    <property type="entry name" value="Immunoglobulins"/>
    <property type="match status" value="12"/>
</dbReference>
<dbReference type="Pfam" id="PF19077">
    <property type="entry name" value="Big_13"/>
    <property type="match status" value="2"/>
</dbReference>
<dbReference type="RefSeq" id="WP_207970216.1">
    <property type="nucleotide sequence ID" value="NZ_JAGBKN010000030.1"/>
</dbReference>
<feature type="region of interest" description="Disordered" evidence="1">
    <location>
        <begin position="331"/>
        <end position="352"/>
    </location>
</feature>
<feature type="domain" description="Bacterial Ig" evidence="2">
    <location>
        <begin position="1309"/>
        <end position="1384"/>
    </location>
</feature>
<name>A0AAW4IR08_9GAMM</name>
<dbReference type="InterPro" id="IPR049826">
    <property type="entry name" value="Ig-like_ice"/>
</dbReference>
<dbReference type="NCBIfam" id="NF045619">
    <property type="entry name" value="adhes_GNV_Cterm"/>
    <property type="match status" value="1"/>
</dbReference>
<feature type="region of interest" description="Disordered" evidence="1">
    <location>
        <begin position="931"/>
        <end position="954"/>
    </location>
</feature>
<dbReference type="NCBIfam" id="NF012196">
    <property type="entry name" value="Ig_like_ice"/>
    <property type="match status" value="2"/>
</dbReference>
<feature type="region of interest" description="Disordered" evidence="1">
    <location>
        <begin position="862"/>
        <end position="895"/>
    </location>
</feature>
<dbReference type="Pfam" id="PF17963">
    <property type="entry name" value="Big_9"/>
    <property type="match status" value="1"/>
</dbReference>
<feature type="region of interest" description="Disordered" evidence="1">
    <location>
        <begin position="190"/>
        <end position="212"/>
    </location>
</feature>
<organism evidence="4 5">
    <name type="scientific">Psychrobacter halodurans</name>
    <dbReference type="NCBI Taxonomy" id="2818439"/>
    <lineage>
        <taxon>Bacteria</taxon>
        <taxon>Pseudomonadati</taxon>
        <taxon>Pseudomonadota</taxon>
        <taxon>Gammaproteobacteria</taxon>
        <taxon>Moraxellales</taxon>
        <taxon>Moraxellaceae</taxon>
        <taxon>Psychrobacter</taxon>
    </lineage>
</organism>
<evidence type="ECO:0000259" key="3">
    <source>
        <dbReference type="Pfam" id="PF19077"/>
    </source>
</evidence>
<sequence>MKNITVKVQSQIETVTEHKVMTQNSEPIVIAATNNINYELIDDSTGHAPDHIITKRVDKDLHVSFENNSLEPGLIIEGFYEDINSALIGLAEDGSYYYYIPDSGEVADYVTELEIGDVQGQALGGTPQAAPWWVGATEVEGFDALPWLAGLAGVGILGAALGSSGGSSNNNQPPIDNVAPDAPTDVIVSPDGSSVTGKGEVGSNVEITDSNGDVIGEGVVDENGNFDVDLVPPQVDGEEIDVTLTDEAGNTSDPTNALAPDTTAPDAPTDVIVSEDGSSVTGKGEAGNKVEITDSNGDVIGEGVVDENGSFDIDLVPPQVDGEEIDVTLTDEAGNTSDPTSSIAPDLTVPDAPTDVIVSEDGSTVTGKGEAGTKVEITDPNGDVIGEGMVDENGSFDIDIVPPQVDSEEIEVTLTDEAGNTSDPTSAIAPDLTAPNAPTSIVVGNDDGFLNEEEVDADNNVDAVIGLPDDAKVGDTVIVNDQEQTLTPDDITANEVTVKIPAPAEGELLDITATIKDAAGNESQPLNKNVGVVDIEAPGEQDGATQVAPVIAIPEADNGVNADEIADGIQTQITLPTGTLAGDSITLTVTPTGGSTLVEITHTVTGPEVGSGVSEVTIPNDINGISADGDYSIVATVTDQAGNSSAPSASLDFSVDTEAPSAPSIDSVNENGVAGSVTAGEGAQTVEITLTPRDEADLPEGATDNGDGTFTITVPVAADGSFSTDITPQYGTDVRAEAVDAAGNHSMPTTETRVDTTAPDSSSTQIAIDEVTADNVINSDEAAGNVTITGTVTGDFTEDDSVTVTVNNVTSAGTVNADGTFSVAVAGSDLAADTNVSVSIEATDAAGNVGTVNQNKTYNVDTEAPDAPTDVIVSPDGSSVTGKGEAGSSVEITDPNGDVIGEGMVDENGNFDVDIVPPQVDGEEIDVTLTDEAGNTSDPTNALAPDLTAPDAPTSITVGNDDSFLNEEEIDADGNIDAIIGLPDNAVAGDTVIVNGQEQILTPDDITNKEVTVKVPAPAEGESLDITATIKDAAGNESQPLNKNVGVVDTIAPNAPTNDFTITDNVANDGSGDVLDPPEIIPAGGVTNDNTPSITIPAGTLGADETAQLIIDGEVVEATIVDNADGSLTLTPNNALTDGAHDLSYNLKDAAGNVSSSGPVVNITVDTTAPGEQDGATQVAPVIAIPEAEDGVNADEIADGIQTEVTLPTGTLEGDTITLTVTPADGTPIQITHVVTGPEVANGVSEITIPNDINGIIEDGDYSIVATVTDLAGNSSAPSDFFDFTVDTVAELTVDIPIAGDNVINADEAAEGFNVTGTGTAGDTITLTNQADDLIGTAVVGANGKWSISVTQQNVADMNQGLEALKITATDPAGNVNSETANITIVPATALTITTPIAGDNLVNADEAVTGFDVTGTGAAGDTITLTNQTGDLIGTIVVGSDNRWSIAVESAQVAAMGEGLETLIATSGSDTASATITIDTAVPDDTTTDIVVDDVTADNVINAIEAEGNIAVTGSVTGDYSEGDALTITVNGIEYAGAVDFAGSFSVEVPGTELVADADNTIEVSISATDQAGNTGIVTTTKDYAVNTDEIIAAADNFVDLQLNATPLEIVNDTPSDLNKTGFTVVGASLGPVLGAGVVADVVDNSVVLEVGEDQVREVTVKGNAGGVQVAGTMNLNLYKLNESTGEWELQAVKENWVVSYLLGGVSEPADFSLDEGQWLFVMSGNEGISALTGYTLQFEKDVVLDYSEATAVSGSVTGDLLADDDASFSYDELPSGTTVTSITSSTGTQTLESGETTIQGQYGTLTIASDGSYEYSVNEDFRGPYGSEERFTYTIASPDGNTDSADLTIELNILPADKQVKIDEVLVVDAEPTVILDTPDSEIKDAVGFGVLDLSFGSSSVLDLELLGGKPPLEFSVGDNQVRELTLHGSAGGVEIAKTYSMAVYKLNEDTGQYEQVHFEKNWFNAPLLGGRSDPLTLQFGEGDYKAVLLTAGGVGVLSGNGLYVDHDTIYDYDQPSKFTGEITGDATPDVGTVILKVGEEAVTSNAPMTYQGKYGQLVIDANGEYTYSVNNNASDPNWQPPYGEVDSFRLVTKDANGNAAVETLNIKISTHTAVDDFNEVAVQTQNTVTNINFNEPDKIGNYGKSYTKEFEIAEHDAAAPVIIEATARSTNIAFGDNVTITYTLLNTTTGQSFVGSVEGTKAGASLSDSLPDLPAGNYELTITTNKGNLQSIGFDTTVIHSADYTASDVMAISGSLIAGNDNDQGIDNITELKVDSKSVFISDPNQGAQSIDIEGLYGTLTVSKDGSYSYLPNGESFGIERFTYETNSVTGVKETATLEINVGKNITASIYDDVAISSAANDSFIMGEGADTLVFGNLGTENGGNGNNGLDTWNDFSAAQGDTIDVTGLLDGNQTAANIGDYLTYENGVLMVDRNGNAEFEGLLEVTATDLNELLGSIEWEVGAAGIAEFSLDALDGLSSTRSTDAGEGSKAMMMDSETSIGLSDIFENETIEVQSMSVNTEGSAVGSLQGSQQSATDNQAALYDAWQVNNYPVLQNDIGADIQNII</sequence>
<dbReference type="Proteomes" id="UP000664161">
    <property type="component" value="Unassembled WGS sequence"/>
</dbReference>
<feature type="domain" description="Bacterial Ig" evidence="2">
    <location>
        <begin position="264"/>
        <end position="346"/>
    </location>
</feature>
<dbReference type="EMBL" id="JAGBKN010000030">
    <property type="protein sequence ID" value="MBO1517809.1"/>
    <property type="molecule type" value="Genomic_DNA"/>
</dbReference>
<feature type="domain" description="Bacterial Ig" evidence="2">
    <location>
        <begin position="179"/>
        <end position="261"/>
    </location>
</feature>
<feature type="region of interest" description="Disordered" evidence="1">
    <location>
        <begin position="246"/>
        <end position="295"/>
    </location>
</feature>
<evidence type="ECO:0000313" key="5">
    <source>
        <dbReference type="Proteomes" id="UP000664161"/>
    </source>
</evidence>
<feature type="compositionally biased region" description="Low complexity" evidence="1">
    <location>
        <begin position="253"/>
        <end position="270"/>
    </location>
</feature>
<dbReference type="NCBIfam" id="NF033510">
    <property type="entry name" value="Ca_tandemer"/>
    <property type="match status" value="8"/>
</dbReference>
<feature type="compositionally biased region" description="Low complexity" evidence="1">
    <location>
        <begin position="942"/>
        <end position="954"/>
    </location>
</feature>
<feature type="region of interest" description="Disordered" evidence="1">
    <location>
        <begin position="641"/>
        <end position="684"/>
    </location>
</feature>
<dbReference type="InterPro" id="IPR044016">
    <property type="entry name" value="Big_13"/>
</dbReference>
<evidence type="ECO:0000256" key="1">
    <source>
        <dbReference type="SAM" id="MobiDB-lite"/>
    </source>
</evidence>
<dbReference type="Pfam" id="PF17936">
    <property type="entry name" value="Big_6"/>
    <property type="match status" value="5"/>
</dbReference>
<dbReference type="InterPro" id="IPR041498">
    <property type="entry name" value="Big_6"/>
</dbReference>